<gene>
    <name evidence="1" type="ORF">CSW47_09945</name>
</gene>
<reference evidence="1 2" key="1">
    <citation type="journal article" date="2019" name="Extremophiles">
        <title>Biogeography of thermophiles and predominance of Thermus scotoductus in domestic water heaters.</title>
        <authorList>
            <person name="Wilpiszeski R.L."/>
            <person name="Zhang Z."/>
            <person name="House C.H."/>
        </authorList>
    </citation>
    <scope>NUCLEOTIDE SEQUENCE [LARGE SCALE GENOMIC DNA]</scope>
    <source>
        <strain evidence="1 2">34_S34</strain>
    </source>
</reference>
<accession>A0A430R5V2</accession>
<evidence type="ECO:0000313" key="2">
    <source>
        <dbReference type="Proteomes" id="UP000286734"/>
    </source>
</evidence>
<dbReference type="RefSeq" id="WP_153185652.1">
    <property type="nucleotide sequence ID" value="NZ_PELP01000307.1"/>
</dbReference>
<organism evidence="1 2">
    <name type="scientific">Thermus scotoductus</name>
    <dbReference type="NCBI Taxonomy" id="37636"/>
    <lineage>
        <taxon>Bacteria</taxon>
        <taxon>Thermotogati</taxon>
        <taxon>Deinococcota</taxon>
        <taxon>Deinococci</taxon>
        <taxon>Thermales</taxon>
        <taxon>Thermaceae</taxon>
        <taxon>Thermus</taxon>
    </lineage>
</organism>
<proteinExistence type="predicted"/>
<dbReference type="EMBL" id="PELP01000307">
    <property type="protein sequence ID" value="RTH02758.1"/>
    <property type="molecule type" value="Genomic_DNA"/>
</dbReference>
<feature type="non-terminal residue" evidence="1">
    <location>
        <position position="1"/>
    </location>
</feature>
<evidence type="ECO:0000313" key="1">
    <source>
        <dbReference type="EMBL" id="RTH02758.1"/>
    </source>
</evidence>
<protein>
    <submittedName>
        <fullName evidence="1">Uncharacterized protein</fullName>
    </submittedName>
</protein>
<name>A0A430R5V2_THESC</name>
<comment type="caution">
    <text evidence="1">The sequence shown here is derived from an EMBL/GenBank/DDBJ whole genome shotgun (WGS) entry which is preliminary data.</text>
</comment>
<sequence>THHGRGRPLPAPSPDAPGFSVPLWAPWASWPGPPYGESAHGLERLESGYLENFLGLLKGMGPWGLAYGEALLRLADYLASGGEA</sequence>
<dbReference type="Proteomes" id="UP000286734">
    <property type="component" value="Unassembled WGS sequence"/>
</dbReference>
<dbReference type="AlphaFoldDB" id="A0A430R5V2"/>